<sequence>MISKYKKDYEKTVMGYLSYLPDFKNIKNLQEEMKLYTSDSNQFEVLIYQQDGNARGIVGIQEEKDFIIIRYLSLDPTMRDEKTKQLVMNDLKHLYTDKMITALPNWASLLNYLKENKTDE</sequence>
<reference evidence="1" key="2">
    <citation type="journal article" date="2021" name="PeerJ">
        <title>Extensive microbial diversity within the chicken gut microbiome revealed by metagenomics and culture.</title>
        <authorList>
            <person name="Gilroy R."/>
            <person name="Ravi A."/>
            <person name="Getino M."/>
            <person name="Pursley I."/>
            <person name="Horton D.L."/>
            <person name="Alikhan N.F."/>
            <person name="Baker D."/>
            <person name="Gharbi K."/>
            <person name="Hall N."/>
            <person name="Watson M."/>
            <person name="Adriaenssens E.M."/>
            <person name="Foster-Nyarko E."/>
            <person name="Jarju S."/>
            <person name="Secka A."/>
            <person name="Antonio M."/>
            <person name="Oren A."/>
            <person name="Chaudhuri R.R."/>
            <person name="La Ragione R."/>
            <person name="Hildebrand F."/>
            <person name="Pallen M.J."/>
        </authorList>
    </citation>
    <scope>NUCLEOTIDE SEQUENCE</scope>
    <source>
        <strain evidence="1">CHK192-2623</strain>
    </source>
</reference>
<reference evidence="1" key="3">
    <citation type="submission" date="2021-09" db="EMBL/GenBank/DDBJ databases">
        <authorList>
            <person name="Gilroy R."/>
        </authorList>
    </citation>
    <scope>NUCLEOTIDE SEQUENCE</scope>
    <source>
        <strain evidence="1">CHK192-2623</strain>
    </source>
</reference>
<protein>
    <submittedName>
        <fullName evidence="2">Reductase</fullName>
    </submittedName>
</protein>
<organism evidence="2 3">
    <name type="scientific">Lactobacillus johnsonii</name>
    <dbReference type="NCBI Taxonomy" id="33959"/>
    <lineage>
        <taxon>Bacteria</taxon>
        <taxon>Bacillati</taxon>
        <taxon>Bacillota</taxon>
        <taxon>Bacilli</taxon>
        <taxon>Lactobacillales</taxon>
        <taxon>Lactobacillaceae</taxon>
        <taxon>Lactobacillus</taxon>
    </lineage>
</organism>
<dbReference type="AlphaFoldDB" id="A0A267M652"/>
<accession>A0A267M652</accession>
<comment type="caution">
    <text evidence="2">The sequence shown here is derived from an EMBL/GenBank/DDBJ whole genome shotgun (WGS) entry which is preliminary data.</text>
</comment>
<dbReference type="Proteomes" id="UP000216008">
    <property type="component" value="Unassembled WGS sequence"/>
</dbReference>
<dbReference type="EMBL" id="DYYQ01000019">
    <property type="protein sequence ID" value="HJE49283.1"/>
    <property type="molecule type" value="Genomic_DNA"/>
</dbReference>
<dbReference type="Proteomes" id="UP000732527">
    <property type="component" value="Unassembled WGS sequence"/>
</dbReference>
<evidence type="ECO:0000313" key="3">
    <source>
        <dbReference type="Proteomes" id="UP000216008"/>
    </source>
</evidence>
<reference evidence="2 3" key="1">
    <citation type="submission" date="2017-05" db="EMBL/GenBank/DDBJ databases">
        <title>Lactobacillus johnsonii from commercial turkeys.</title>
        <authorList>
            <person name="Johnson T.J."/>
            <person name="Youmans B."/>
        </authorList>
    </citation>
    <scope>NUCLEOTIDE SEQUENCE [LARGE SCALE GENOMIC DNA]</scope>
    <source>
        <strain evidence="2 3">UMNLJ114</strain>
    </source>
</reference>
<evidence type="ECO:0000313" key="2">
    <source>
        <dbReference type="EMBL" id="PAB55101.1"/>
    </source>
</evidence>
<evidence type="ECO:0000313" key="1">
    <source>
        <dbReference type="EMBL" id="HJE49283.1"/>
    </source>
</evidence>
<gene>
    <name evidence="2" type="ORF">A3Q24_05310</name>
    <name evidence="1" type="ORF">K8V69_03755</name>
</gene>
<name>A0A267M652_LACJH</name>
<proteinExistence type="predicted"/>
<dbReference type="EMBL" id="NIBD01000028">
    <property type="protein sequence ID" value="PAB55101.1"/>
    <property type="molecule type" value="Genomic_DNA"/>
</dbReference>
<dbReference type="RefSeq" id="WP_012846269.1">
    <property type="nucleotide sequence ID" value="NZ_CP039261.1"/>
</dbReference>